<feature type="region of interest" description="Disordered" evidence="1">
    <location>
        <begin position="37"/>
        <end position="129"/>
    </location>
</feature>
<proteinExistence type="predicted"/>
<evidence type="ECO:0000256" key="1">
    <source>
        <dbReference type="SAM" id="MobiDB-lite"/>
    </source>
</evidence>
<feature type="compositionally biased region" description="Basic and acidic residues" evidence="1">
    <location>
        <begin position="40"/>
        <end position="57"/>
    </location>
</feature>
<dbReference type="EMBL" id="JAVIJP010000081">
    <property type="protein sequence ID" value="KAL3617584.1"/>
    <property type="molecule type" value="Genomic_DNA"/>
</dbReference>
<feature type="compositionally biased region" description="Basic and acidic residues" evidence="1">
    <location>
        <begin position="87"/>
        <end position="97"/>
    </location>
</feature>
<evidence type="ECO:0000313" key="3">
    <source>
        <dbReference type="Proteomes" id="UP001632038"/>
    </source>
</evidence>
<feature type="region of interest" description="Disordered" evidence="1">
    <location>
        <begin position="144"/>
        <end position="212"/>
    </location>
</feature>
<evidence type="ECO:0000313" key="2">
    <source>
        <dbReference type="EMBL" id="KAL3617584.1"/>
    </source>
</evidence>
<name>A0ABD3BK33_9LAMI</name>
<comment type="caution">
    <text evidence="2">The sequence shown here is derived from an EMBL/GenBank/DDBJ whole genome shotgun (WGS) entry which is preliminary data.</text>
</comment>
<reference evidence="3" key="1">
    <citation type="journal article" date="2024" name="IScience">
        <title>Strigolactones Initiate the Formation of Haustorium-like Structures in Castilleja.</title>
        <authorList>
            <person name="Buerger M."/>
            <person name="Peterson D."/>
            <person name="Chory J."/>
        </authorList>
    </citation>
    <scope>NUCLEOTIDE SEQUENCE [LARGE SCALE GENOMIC DNA]</scope>
</reference>
<feature type="compositionally biased region" description="Acidic residues" evidence="1">
    <location>
        <begin position="98"/>
        <end position="114"/>
    </location>
</feature>
<accession>A0ABD3BK33</accession>
<feature type="compositionally biased region" description="Basic residues" evidence="1">
    <location>
        <begin position="173"/>
        <end position="188"/>
    </location>
</feature>
<protein>
    <submittedName>
        <fullName evidence="2">Uncharacterized protein</fullName>
    </submittedName>
</protein>
<gene>
    <name evidence="2" type="ORF">CASFOL_037905</name>
</gene>
<sequence>MGCGVSRLDGGNGMLFPAKLRPIFLYRLEEIKTRRHARPLKKELLLHDHDDDDKSTSSDKNAPNENMQALYPSEKHEEENGLNCKSNGKEKVIKGKDDDEGSSTGEETDGDDRSDDGRMIGCDDDGAFRGSPSFRVYFKDDGEEKHNGFIGQENDAISSDEAKSSKESLENKKVKKITRKKSSKKRVKNLLNYKSCYNKTPSSDHHQSSLLT</sequence>
<keyword evidence="3" id="KW-1185">Reference proteome</keyword>
<dbReference type="AlphaFoldDB" id="A0ABD3BK33"/>
<dbReference type="Proteomes" id="UP001632038">
    <property type="component" value="Unassembled WGS sequence"/>
</dbReference>
<organism evidence="2 3">
    <name type="scientific">Castilleja foliolosa</name>
    <dbReference type="NCBI Taxonomy" id="1961234"/>
    <lineage>
        <taxon>Eukaryota</taxon>
        <taxon>Viridiplantae</taxon>
        <taxon>Streptophyta</taxon>
        <taxon>Embryophyta</taxon>
        <taxon>Tracheophyta</taxon>
        <taxon>Spermatophyta</taxon>
        <taxon>Magnoliopsida</taxon>
        <taxon>eudicotyledons</taxon>
        <taxon>Gunneridae</taxon>
        <taxon>Pentapetalae</taxon>
        <taxon>asterids</taxon>
        <taxon>lamiids</taxon>
        <taxon>Lamiales</taxon>
        <taxon>Orobanchaceae</taxon>
        <taxon>Pedicularideae</taxon>
        <taxon>Castillejinae</taxon>
        <taxon>Castilleja</taxon>
    </lineage>
</organism>
<feature type="compositionally biased region" description="Basic and acidic residues" evidence="1">
    <location>
        <begin position="160"/>
        <end position="172"/>
    </location>
</feature>
<feature type="compositionally biased region" description="Basic and acidic residues" evidence="1">
    <location>
        <begin position="202"/>
        <end position="212"/>
    </location>
</feature>